<accession>A0A2P6FGT9</accession>
<dbReference type="RefSeq" id="XP_059320191.1">
    <property type="nucleotide sequence ID" value="XM_059464208.1"/>
</dbReference>
<feature type="signal peptide" evidence="1">
    <location>
        <begin position="1"/>
        <end position="20"/>
    </location>
</feature>
<evidence type="ECO:0000256" key="1">
    <source>
        <dbReference type="SAM" id="SignalP"/>
    </source>
</evidence>
<dbReference type="AlphaFoldDB" id="A0A2P6FGT9"/>
<keyword evidence="1" id="KW-0732">Signal</keyword>
<evidence type="ECO:0000313" key="3">
    <source>
        <dbReference type="Proteomes" id="UP000091956"/>
    </source>
</evidence>
<evidence type="ECO:0000313" key="2">
    <source>
        <dbReference type="EMBL" id="PQM43860.1"/>
    </source>
</evidence>
<keyword evidence="3" id="KW-1185">Reference proteome</keyword>
<protein>
    <submittedName>
        <fullName evidence="2">Uncharacterized protein</fullName>
    </submittedName>
</protein>
<sequence>MKFSTLSLLSLAAISTPALACVQFSLNFNLDAQRINAALTDNGGQKCAITDQFFGIINNGYDTWVYLSCVGGYQAGIYLATGEVHYKYGSFDGTFGTTQTVIGHTTYWTANVWGC</sequence>
<reference evidence="3" key="2">
    <citation type="journal article" date="2018" name="Nat. Commun.">
        <title>Extreme sensitivity to ultraviolet light in the fungal pathogen causing white-nose syndrome of bats.</title>
        <authorList>
            <person name="Palmer J.M."/>
            <person name="Drees K.P."/>
            <person name="Foster J.T."/>
            <person name="Lindner D.L."/>
        </authorList>
    </citation>
    <scope>NUCLEOTIDE SEQUENCE [LARGE SCALE GENOMIC DNA]</scope>
    <source>
        <strain evidence="3">UAMH 10579</strain>
    </source>
</reference>
<feature type="chain" id="PRO_5015141850" evidence="1">
    <location>
        <begin position="21"/>
        <end position="115"/>
    </location>
</feature>
<organism evidence="2 3">
    <name type="scientific">Pseudogymnoascus verrucosus</name>
    <dbReference type="NCBI Taxonomy" id="342668"/>
    <lineage>
        <taxon>Eukaryota</taxon>
        <taxon>Fungi</taxon>
        <taxon>Dikarya</taxon>
        <taxon>Ascomycota</taxon>
        <taxon>Pezizomycotina</taxon>
        <taxon>Leotiomycetes</taxon>
        <taxon>Thelebolales</taxon>
        <taxon>Thelebolaceae</taxon>
        <taxon>Pseudogymnoascus</taxon>
    </lineage>
</organism>
<dbReference type="GeneID" id="84234307"/>
<gene>
    <name evidence="2" type="ORF">VE01_10756</name>
</gene>
<name>A0A2P6FGT9_9PEZI</name>
<proteinExistence type="predicted"/>
<reference evidence="2 3" key="1">
    <citation type="submission" date="2016-03" db="EMBL/GenBank/DDBJ databases">
        <title>Comparative genomics of Pseudogymnoascus destructans, the fungus causing white-nose syndrome of bats.</title>
        <authorList>
            <person name="Palmer J.M."/>
            <person name="Drees K.P."/>
            <person name="Foster J.T."/>
            <person name="Lindner D.L."/>
        </authorList>
    </citation>
    <scope>NUCLEOTIDE SEQUENCE [LARGE SCALE GENOMIC DNA]</scope>
    <source>
        <strain evidence="2 3">UAMH 10579</strain>
    </source>
</reference>
<dbReference type="Proteomes" id="UP000091956">
    <property type="component" value="Unassembled WGS sequence"/>
</dbReference>
<dbReference type="EMBL" id="KV460214">
    <property type="protein sequence ID" value="PQM43860.1"/>
    <property type="molecule type" value="Genomic_DNA"/>
</dbReference>